<organism evidence="1 2">
    <name type="scientific">Streptomyces caledonius</name>
    <dbReference type="NCBI Taxonomy" id="3134107"/>
    <lineage>
        <taxon>Bacteria</taxon>
        <taxon>Bacillati</taxon>
        <taxon>Actinomycetota</taxon>
        <taxon>Actinomycetes</taxon>
        <taxon>Kitasatosporales</taxon>
        <taxon>Streptomycetaceae</taxon>
        <taxon>Streptomyces</taxon>
    </lineage>
</organism>
<dbReference type="Proteomes" id="UP001382904">
    <property type="component" value="Unassembled WGS sequence"/>
</dbReference>
<name>A0ABU8U132_9ACTN</name>
<comment type="caution">
    <text evidence="1">The sequence shown here is derived from an EMBL/GenBank/DDBJ whole genome shotgun (WGS) entry which is preliminary data.</text>
</comment>
<proteinExistence type="predicted"/>
<keyword evidence="2" id="KW-1185">Reference proteome</keyword>
<accession>A0ABU8U132</accession>
<reference evidence="1 2" key="1">
    <citation type="submission" date="2024-03" db="EMBL/GenBank/DDBJ databases">
        <title>Novel Streptomyces species of biotechnological and ecological value are a feature of Machair soil.</title>
        <authorList>
            <person name="Prole J.R."/>
            <person name="Goodfellow M."/>
            <person name="Allenby N."/>
            <person name="Ward A.C."/>
        </authorList>
    </citation>
    <scope>NUCLEOTIDE SEQUENCE [LARGE SCALE GENOMIC DNA]</scope>
    <source>
        <strain evidence="1 2">MS1.HAVA.3</strain>
    </source>
</reference>
<gene>
    <name evidence="1" type="ORF">WKI68_09090</name>
</gene>
<dbReference type="EMBL" id="JBBKAM010000002">
    <property type="protein sequence ID" value="MEJ8641593.1"/>
    <property type="molecule type" value="Genomic_DNA"/>
</dbReference>
<evidence type="ECO:0000313" key="2">
    <source>
        <dbReference type="Proteomes" id="UP001382904"/>
    </source>
</evidence>
<sequence length="70" mass="7525">MIRPNTSGAEKFGTPVRRLTAAIVGGAARIRTRQPTTSSAHTARIRGWSQPRRRVGALTSRIRISSAPGT</sequence>
<protein>
    <submittedName>
        <fullName evidence="1">Uncharacterized protein</fullName>
    </submittedName>
</protein>
<evidence type="ECO:0000313" key="1">
    <source>
        <dbReference type="EMBL" id="MEJ8641593.1"/>
    </source>
</evidence>